<dbReference type="EMBL" id="KZ857508">
    <property type="protein sequence ID" value="RDX41566.1"/>
    <property type="molecule type" value="Genomic_DNA"/>
</dbReference>
<keyword evidence="11" id="KW-1185">Reference proteome</keyword>
<protein>
    <submittedName>
        <fullName evidence="10">ZIP zinc/iron transport family</fullName>
    </submittedName>
</protein>
<feature type="region of interest" description="Disordered" evidence="9">
    <location>
        <begin position="171"/>
        <end position="219"/>
    </location>
</feature>
<dbReference type="PANTHER" id="PTHR11040">
    <property type="entry name" value="ZINC/IRON TRANSPORTER"/>
    <property type="match status" value="1"/>
</dbReference>
<evidence type="ECO:0000313" key="11">
    <source>
        <dbReference type="Proteomes" id="UP000256964"/>
    </source>
</evidence>
<evidence type="ECO:0000256" key="1">
    <source>
        <dbReference type="ARBA" id="ARBA00004141"/>
    </source>
</evidence>
<dbReference type="GO" id="GO:0005886">
    <property type="term" value="C:plasma membrane"/>
    <property type="evidence" value="ECO:0007669"/>
    <property type="project" value="TreeGrafter"/>
</dbReference>
<keyword evidence="3 8" id="KW-0813">Transport</keyword>
<organism evidence="10 11">
    <name type="scientific">Lentinus brumalis</name>
    <dbReference type="NCBI Taxonomy" id="2498619"/>
    <lineage>
        <taxon>Eukaryota</taxon>
        <taxon>Fungi</taxon>
        <taxon>Dikarya</taxon>
        <taxon>Basidiomycota</taxon>
        <taxon>Agaricomycotina</taxon>
        <taxon>Agaricomycetes</taxon>
        <taxon>Polyporales</taxon>
        <taxon>Polyporaceae</taxon>
        <taxon>Lentinus</taxon>
    </lineage>
</organism>
<dbReference type="Pfam" id="PF02535">
    <property type="entry name" value="Zip"/>
    <property type="match status" value="1"/>
</dbReference>
<evidence type="ECO:0000256" key="8">
    <source>
        <dbReference type="RuleBase" id="RU362088"/>
    </source>
</evidence>
<evidence type="ECO:0000256" key="4">
    <source>
        <dbReference type="ARBA" id="ARBA00022692"/>
    </source>
</evidence>
<comment type="caution">
    <text evidence="8">Lacks conserved residue(s) required for the propagation of feature annotation.</text>
</comment>
<feature type="transmembrane region" description="Helical" evidence="8">
    <location>
        <begin position="31"/>
        <end position="50"/>
    </location>
</feature>
<evidence type="ECO:0000256" key="2">
    <source>
        <dbReference type="ARBA" id="ARBA00006939"/>
    </source>
</evidence>
<reference evidence="10 11" key="1">
    <citation type="journal article" date="2018" name="Biotechnol. Biofuels">
        <title>Integrative visual omics of the white-rot fungus Polyporus brumalis exposes the biotechnological potential of its oxidative enzymes for delignifying raw plant biomass.</title>
        <authorList>
            <person name="Miyauchi S."/>
            <person name="Rancon A."/>
            <person name="Drula E."/>
            <person name="Hage H."/>
            <person name="Chaduli D."/>
            <person name="Favel A."/>
            <person name="Grisel S."/>
            <person name="Henrissat B."/>
            <person name="Herpoel-Gimbert I."/>
            <person name="Ruiz-Duenas F.J."/>
            <person name="Chevret D."/>
            <person name="Hainaut M."/>
            <person name="Lin J."/>
            <person name="Wang M."/>
            <person name="Pangilinan J."/>
            <person name="Lipzen A."/>
            <person name="Lesage-Meessen L."/>
            <person name="Navarro D."/>
            <person name="Riley R."/>
            <person name="Grigoriev I.V."/>
            <person name="Zhou S."/>
            <person name="Raouche S."/>
            <person name="Rosso M.N."/>
        </authorList>
    </citation>
    <scope>NUCLEOTIDE SEQUENCE [LARGE SCALE GENOMIC DNA]</scope>
    <source>
        <strain evidence="10 11">BRFM 1820</strain>
    </source>
</reference>
<dbReference type="Proteomes" id="UP000256964">
    <property type="component" value="Unassembled WGS sequence"/>
</dbReference>
<feature type="transmembrane region" description="Helical" evidence="8">
    <location>
        <begin position="290"/>
        <end position="310"/>
    </location>
</feature>
<feature type="transmembrane region" description="Helical" evidence="8">
    <location>
        <begin position="105"/>
        <end position="127"/>
    </location>
</feature>
<dbReference type="InterPro" id="IPR003689">
    <property type="entry name" value="ZIP"/>
</dbReference>
<evidence type="ECO:0000313" key="10">
    <source>
        <dbReference type="EMBL" id="RDX41566.1"/>
    </source>
</evidence>
<comment type="similarity">
    <text evidence="2 8">Belongs to the ZIP transporter (TC 2.A.5) family.</text>
</comment>
<sequence>MRHHVRLLARDDDELNCGSGGGDRSDTGLRIASIFIILVGSLAGALFPVLARRSKYLSKHIPQRVFDTAKYFGSGVIIATSLIHLLDPAIEELSSPCLAPAWQDYPYAIAICLCSIFLIFIVELVAFRWGTARLERLGLAHDAHGHGLASHAAHGPETDQLAQANAALSRNDNDSSLHREKSRDSTNSHEHGHAGQTFPHAHSDVEARGHGHHHHPHAVGDSPAAQVIGIAILEFGVLLHSILIGLTLAVNEEFKVLFIVLVFHQTFEGLGVGSRLAFVRLPEKYNYIPVLGAVLFGITTPLGIAVGLGVRETYNPESTTASIVSGILDAFSSGILLYTGLVELMAHEFLFNSDMLHGSNSKLAYAIGCMILGAGLMAVLGRWA</sequence>
<feature type="transmembrane region" description="Helical" evidence="8">
    <location>
        <begin position="227"/>
        <end position="250"/>
    </location>
</feature>
<keyword evidence="5 8" id="KW-1133">Transmembrane helix</keyword>
<name>A0A371CMR1_9APHY</name>
<comment type="subcellular location">
    <subcellularLocation>
        <location evidence="1 8">Membrane</location>
        <topology evidence="1 8">Multi-pass membrane protein</topology>
    </subcellularLocation>
</comment>
<dbReference type="STRING" id="139420.A0A371CMR1"/>
<evidence type="ECO:0000256" key="6">
    <source>
        <dbReference type="ARBA" id="ARBA00023065"/>
    </source>
</evidence>
<dbReference type="InterPro" id="IPR004698">
    <property type="entry name" value="Zn/Fe_permease_fun/pln"/>
</dbReference>
<gene>
    <name evidence="10" type="ORF">OH76DRAFT_1393099</name>
</gene>
<dbReference type="NCBIfam" id="TIGR00820">
    <property type="entry name" value="zip"/>
    <property type="match status" value="1"/>
</dbReference>
<evidence type="ECO:0000256" key="5">
    <source>
        <dbReference type="ARBA" id="ARBA00022989"/>
    </source>
</evidence>
<dbReference type="GO" id="GO:0005385">
    <property type="term" value="F:zinc ion transmembrane transporter activity"/>
    <property type="evidence" value="ECO:0007669"/>
    <property type="project" value="InterPro"/>
</dbReference>
<evidence type="ECO:0000256" key="7">
    <source>
        <dbReference type="ARBA" id="ARBA00023136"/>
    </source>
</evidence>
<keyword evidence="7 8" id="KW-0472">Membrane</keyword>
<evidence type="ECO:0000256" key="9">
    <source>
        <dbReference type="SAM" id="MobiDB-lite"/>
    </source>
</evidence>
<keyword evidence="4 8" id="KW-0812">Transmembrane</keyword>
<feature type="transmembrane region" description="Helical" evidence="8">
    <location>
        <begin position="71"/>
        <end position="90"/>
    </location>
</feature>
<evidence type="ECO:0000256" key="3">
    <source>
        <dbReference type="ARBA" id="ARBA00022448"/>
    </source>
</evidence>
<proteinExistence type="inferred from homology"/>
<keyword evidence="6 8" id="KW-0406">Ion transport</keyword>
<feature type="transmembrane region" description="Helical" evidence="8">
    <location>
        <begin position="330"/>
        <end position="351"/>
    </location>
</feature>
<feature type="transmembrane region" description="Helical" evidence="8">
    <location>
        <begin position="363"/>
        <end position="383"/>
    </location>
</feature>
<accession>A0A371CMR1</accession>
<dbReference type="OrthoDB" id="448280at2759"/>
<feature type="compositionally biased region" description="Basic and acidic residues" evidence="9">
    <location>
        <begin position="171"/>
        <end position="193"/>
    </location>
</feature>
<dbReference type="AlphaFoldDB" id="A0A371CMR1"/>
<dbReference type="PANTHER" id="PTHR11040:SF32">
    <property type="entry name" value="ZINC-REGULATED TRANSPORTER 1"/>
    <property type="match status" value="1"/>
</dbReference>